<dbReference type="InterPro" id="IPR036249">
    <property type="entry name" value="Thioredoxin-like_sf"/>
</dbReference>
<evidence type="ECO:0000259" key="6">
    <source>
        <dbReference type="PROSITE" id="PS51352"/>
    </source>
</evidence>
<evidence type="ECO:0000256" key="4">
    <source>
        <dbReference type="ARBA" id="ARBA00023284"/>
    </source>
</evidence>
<dbReference type="HOGENOM" id="CLU_419393_0_0_1"/>
<sequence>MAVINVGEAENLFCVMAAFMKYNFIVTSKPYGIGKKKPVKFQEHYIPQTHNDIFLEEILPDVADRLGYESLFPVKIPERFSSGVMILATNEEGIKIVKEGLKTAKNKHFLTNSYLVITVGHPKYEKLETKFGMKCKMSNNDKHSMVLDEWSTKSVKLKRVKVIRWKHEVLSTSDLVSLLKIDISSSYSDCLRLFLATKCFSPVLGDQIYSNRILSLFGVPLVLNPEHSLKTPEEFNPELLKLLQIHENELKIVPAHVHLKSVLLTIKKNDLNFEVPLPETLFCSLACNINYITAENNEKVVHYTVDTFPKKIFKNNHFIMFYAPWCGHCKRLHPTWEQLADMLNDDPENQVIIGKVDCTVDSDLCSENDVTGYPTLKFFKMGNTESITFRGTRDLPSLTSFLNEHLGKIFEDKINAGPTSTDGLTELTDSSFNDFIQKGKFFVKFYAPWCGHCQRLAPTWEELAKSFKDDSNVEIAKLDCTIHRTVCNDLEIKGYPTLLWIEDGNVVEKYQGLRSESDLKSYVKKKLGLKEDKTDEDSGGSSGMITLNSETFQSGISEGLSFVKFFAPWCGHCKRLAPIWNELYKKTMGKPNVKLLKVDCTLDNSKELCNEQEVEGFPTLYLYKHGEKISEYNGPTNLEDMYEFLSQHFIHDEL</sequence>
<dbReference type="CTD" id="8239338"/>
<dbReference type="Gene3D" id="3.30.2350.10">
    <property type="entry name" value="Pseudouridine synthase"/>
    <property type="match status" value="1"/>
</dbReference>
<dbReference type="InterPro" id="IPR005788">
    <property type="entry name" value="PDI_thioredoxin-like_dom"/>
</dbReference>
<dbReference type="GeneID" id="8239338"/>
<dbReference type="NCBIfam" id="TIGR01126">
    <property type="entry name" value="pdi_dom"/>
    <property type="match status" value="1"/>
</dbReference>
<dbReference type="PROSITE" id="PS51352">
    <property type="entry name" value="THIOREDOXIN_2"/>
    <property type="match status" value="3"/>
</dbReference>
<evidence type="ECO:0000256" key="3">
    <source>
        <dbReference type="ARBA" id="ARBA00022737"/>
    </source>
</evidence>
<dbReference type="PROSITE" id="PS00194">
    <property type="entry name" value="THIOREDOXIN_1"/>
    <property type="match status" value="3"/>
</dbReference>
<dbReference type="VEuPathDB" id="VectorBase:PHUM126760"/>
<dbReference type="GO" id="GO:0005783">
    <property type="term" value="C:endoplasmic reticulum"/>
    <property type="evidence" value="ECO:0007669"/>
    <property type="project" value="TreeGrafter"/>
</dbReference>
<dbReference type="Gene3D" id="3.40.30.10">
    <property type="entry name" value="Glutaredoxin"/>
    <property type="match status" value="3"/>
</dbReference>
<evidence type="ECO:0000256" key="5">
    <source>
        <dbReference type="RuleBase" id="RU004208"/>
    </source>
</evidence>
<keyword evidence="2" id="KW-0732">Signal</keyword>
<dbReference type="EnsemblMetazoa" id="PHUM126760-RA">
    <property type="protein sequence ID" value="PHUM126760-PA"/>
    <property type="gene ID" value="PHUM126760"/>
</dbReference>
<gene>
    <name evidence="8" type="primary">8239338</name>
    <name evidence="7" type="ORF">Phum_PHUM126760</name>
</gene>
<dbReference type="GO" id="GO:0001522">
    <property type="term" value="P:pseudouridine synthesis"/>
    <property type="evidence" value="ECO:0007669"/>
    <property type="project" value="InterPro"/>
</dbReference>
<dbReference type="PANTHER" id="PTHR45672">
    <property type="entry name" value="PROTEIN DISULFIDE-ISOMERASE C17H9.14C-RELATED"/>
    <property type="match status" value="1"/>
</dbReference>
<evidence type="ECO:0000313" key="8">
    <source>
        <dbReference type="EnsemblMetazoa" id="PHUM126760-PA"/>
    </source>
</evidence>
<keyword evidence="9" id="KW-1185">Reference proteome</keyword>
<dbReference type="EMBL" id="AAZO01001486">
    <property type="status" value="NOT_ANNOTATED_CDS"/>
    <property type="molecule type" value="Genomic_DNA"/>
</dbReference>
<dbReference type="InParanoid" id="E0VDX9"/>
<name>E0VDX9_PEDHC</name>
<dbReference type="GO" id="GO:0006457">
    <property type="term" value="P:protein folding"/>
    <property type="evidence" value="ECO:0007669"/>
    <property type="project" value="TreeGrafter"/>
</dbReference>
<dbReference type="SUPFAM" id="SSF52833">
    <property type="entry name" value="Thioredoxin-like"/>
    <property type="match status" value="3"/>
</dbReference>
<dbReference type="PANTHER" id="PTHR45672:SF3">
    <property type="entry name" value="THIOREDOXIN DOMAIN-CONTAINING PROTEIN 5"/>
    <property type="match status" value="1"/>
</dbReference>
<dbReference type="InterPro" id="IPR051063">
    <property type="entry name" value="PDI"/>
</dbReference>
<dbReference type="EC" id="5.3.4.1" evidence="7"/>
<protein>
    <submittedName>
        <fullName evidence="7 8">Protein disulfide isomerase, putative</fullName>
        <ecNumber evidence="7">5.3.4.1</ecNumber>
    </submittedName>
</protein>
<evidence type="ECO:0000256" key="2">
    <source>
        <dbReference type="ARBA" id="ARBA00022729"/>
    </source>
</evidence>
<evidence type="ECO:0000313" key="9">
    <source>
        <dbReference type="Proteomes" id="UP000009046"/>
    </source>
</evidence>
<keyword evidence="4" id="KW-0676">Redox-active center</keyword>
<organism>
    <name type="scientific">Pediculus humanus subsp. corporis</name>
    <name type="common">Body louse</name>
    <dbReference type="NCBI Taxonomy" id="121224"/>
    <lineage>
        <taxon>Eukaryota</taxon>
        <taxon>Metazoa</taxon>
        <taxon>Ecdysozoa</taxon>
        <taxon>Arthropoda</taxon>
        <taxon>Hexapoda</taxon>
        <taxon>Insecta</taxon>
        <taxon>Pterygota</taxon>
        <taxon>Neoptera</taxon>
        <taxon>Paraneoptera</taxon>
        <taxon>Psocodea</taxon>
        <taxon>Troctomorpha</taxon>
        <taxon>Phthiraptera</taxon>
        <taxon>Anoplura</taxon>
        <taxon>Pediculidae</taxon>
        <taxon>Pediculus</taxon>
    </lineage>
</organism>
<keyword evidence="7" id="KW-0413">Isomerase</keyword>
<dbReference type="EMBL" id="DS235088">
    <property type="protein sequence ID" value="EEB11585.1"/>
    <property type="molecule type" value="Genomic_DNA"/>
</dbReference>
<dbReference type="GO" id="GO:0009982">
    <property type="term" value="F:pseudouridine synthase activity"/>
    <property type="evidence" value="ECO:0007669"/>
    <property type="project" value="InterPro"/>
</dbReference>
<dbReference type="Pfam" id="PF00085">
    <property type="entry name" value="Thioredoxin"/>
    <property type="match status" value="3"/>
</dbReference>
<dbReference type="eggNOG" id="KOG0191">
    <property type="taxonomic scope" value="Eukaryota"/>
</dbReference>
<dbReference type="PRINTS" id="PR00421">
    <property type="entry name" value="THIOREDOXIN"/>
</dbReference>
<dbReference type="OrthoDB" id="71336at2759"/>
<accession>E0VDX9</accession>
<dbReference type="FunCoup" id="E0VDX9">
    <property type="interactions" value="966"/>
</dbReference>
<evidence type="ECO:0000313" key="7">
    <source>
        <dbReference type="EMBL" id="EEB11585.1"/>
    </source>
</evidence>
<dbReference type="AlphaFoldDB" id="E0VDX9"/>
<dbReference type="InterPro" id="IPR017937">
    <property type="entry name" value="Thioredoxin_CS"/>
</dbReference>
<dbReference type="STRING" id="121224.E0VDX9"/>
<dbReference type="InterPro" id="IPR013766">
    <property type="entry name" value="Thioredoxin_domain"/>
</dbReference>
<feature type="domain" description="Thioredoxin" evidence="6">
    <location>
        <begin position="280"/>
        <end position="403"/>
    </location>
</feature>
<dbReference type="Proteomes" id="UP000009046">
    <property type="component" value="Unassembled WGS sequence"/>
</dbReference>
<feature type="domain" description="Thioredoxin" evidence="6">
    <location>
        <begin position="404"/>
        <end position="528"/>
    </location>
</feature>
<comment type="similarity">
    <text evidence="1 5">Belongs to the protein disulfide isomerase family.</text>
</comment>
<evidence type="ECO:0000256" key="1">
    <source>
        <dbReference type="ARBA" id="ARBA00006347"/>
    </source>
</evidence>
<reference evidence="7" key="2">
    <citation type="submission" date="2007-04" db="EMBL/GenBank/DDBJ databases">
        <title>The genome of the human body louse.</title>
        <authorList>
            <consortium name="The Human Body Louse Genome Consortium"/>
            <person name="Kirkness E."/>
            <person name="Walenz B."/>
            <person name="Hass B."/>
            <person name="Bruggner R."/>
            <person name="Strausberg R."/>
        </authorList>
    </citation>
    <scope>NUCLEOTIDE SEQUENCE</scope>
    <source>
        <strain evidence="7">USDA</strain>
    </source>
</reference>
<dbReference type="RefSeq" id="XP_002424323.1">
    <property type="nucleotide sequence ID" value="XM_002424278.1"/>
</dbReference>
<keyword evidence="3" id="KW-0677">Repeat</keyword>
<dbReference type="SUPFAM" id="SSF55120">
    <property type="entry name" value="Pseudouridine synthase"/>
    <property type="match status" value="1"/>
</dbReference>
<dbReference type="GO" id="GO:0003756">
    <property type="term" value="F:protein disulfide isomerase activity"/>
    <property type="evidence" value="ECO:0007669"/>
    <property type="project" value="UniProtKB-EC"/>
</dbReference>
<dbReference type="KEGG" id="phu:Phum_PHUM126760"/>
<feature type="domain" description="Thioredoxin" evidence="6">
    <location>
        <begin position="536"/>
        <end position="650"/>
    </location>
</feature>
<reference evidence="8" key="3">
    <citation type="submission" date="2021-02" db="UniProtKB">
        <authorList>
            <consortium name="EnsemblMetazoa"/>
        </authorList>
    </citation>
    <scope>IDENTIFICATION</scope>
    <source>
        <strain evidence="8">USDA</strain>
    </source>
</reference>
<dbReference type="GO" id="GO:0003723">
    <property type="term" value="F:RNA binding"/>
    <property type="evidence" value="ECO:0007669"/>
    <property type="project" value="InterPro"/>
</dbReference>
<dbReference type="InterPro" id="IPR020103">
    <property type="entry name" value="PsdUridine_synth_cat_dom_sf"/>
</dbReference>
<proteinExistence type="inferred from homology"/>
<reference evidence="7" key="1">
    <citation type="submission" date="2007-04" db="EMBL/GenBank/DDBJ databases">
        <title>Annotation of Pediculus humanus corporis strain USDA.</title>
        <authorList>
            <person name="Kirkness E."/>
            <person name="Hannick L."/>
            <person name="Hass B."/>
            <person name="Bruggner R."/>
            <person name="Lawson D."/>
            <person name="Bidwell S."/>
            <person name="Joardar V."/>
            <person name="Caler E."/>
            <person name="Walenz B."/>
            <person name="Inman J."/>
            <person name="Schobel S."/>
            <person name="Galinsky K."/>
            <person name="Amedeo P."/>
            <person name="Strausberg R."/>
        </authorList>
    </citation>
    <scope>NUCLEOTIDE SEQUENCE</scope>
    <source>
        <strain evidence="7">USDA</strain>
    </source>
</reference>